<evidence type="ECO:0000256" key="1">
    <source>
        <dbReference type="SAM" id="Phobius"/>
    </source>
</evidence>
<dbReference type="SUPFAM" id="SSF63712">
    <property type="entry name" value="Nicotinic receptor ligand binding domain-like"/>
    <property type="match status" value="1"/>
</dbReference>
<accession>A0AAV1ZKC2</accession>
<dbReference type="GO" id="GO:0005230">
    <property type="term" value="F:extracellular ligand-gated monoatomic ion channel activity"/>
    <property type="evidence" value="ECO:0007669"/>
    <property type="project" value="InterPro"/>
</dbReference>
<gene>
    <name evidence="3" type="ORF">LARSCL_LOCUS6124</name>
</gene>
<dbReference type="InterPro" id="IPR006202">
    <property type="entry name" value="Neur_chan_lig-bd"/>
</dbReference>
<reference evidence="3 4" key="1">
    <citation type="submission" date="2024-04" db="EMBL/GenBank/DDBJ databases">
        <authorList>
            <person name="Rising A."/>
            <person name="Reimegard J."/>
            <person name="Sonavane S."/>
            <person name="Akerstrom W."/>
            <person name="Nylinder S."/>
            <person name="Hedman E."/>
            <person name="Kallberg Y."/>
        </authorList>
    </citation>
    <scope>NUCLEOTIDE SEQUENCE [LARGE SCALE GENOMIC DNA]</scope>
</reference>
<proteinExistence type="predicted"/>
<dbReference type="AlphaFoldDB" id="A0AAV1ZKC2"/>
<keyword evidence="1" id="KW-0472">Membrane</keyword>
<feature type="transmembrane region" description="Helical" evidence="1">
    <location>
        <begin position="6"/>
        <end position="29"/>
    </location>
</feature>
<dbReference type="GO" id="GO:0016020">
    <property type="term" value="C:membrane"/>
    <property type="evidence" value="ECO:0007669"/>
    <property type="project" value="InterPro"/>
</dbReference>
<feature type="non-terminal residue" evidence="3">
    <location>
        <position position="144"/>
    </location>
</feature>
<evidence type="ECO:0000313" key="3">
    <source>
        <dbReference type="EMBL" id="CAL1271975.1"/>
    </source>
</evidence>
<evidence type="ECO:0000259" key="2">
    <source>
        <dbReference type="Pfam" id="PF02931"/>
    </source>
</evidence>
<protein>
    <recommendedName>
        <fullName evidence="2">Neurotransmitter-gated ion-channel ligand-binding domain-containing protein</fullName>
    </recommendedName>
</protein>
<keyword evidence="4" id="KW-1185">Reference proteome</keyword>
<dbReference type="Pfam" id="PF02931">
    <property type="entry name" value="Neur_chan_LBD"/>
    <property type="match status" value="1"/>
</dbReference>
<dbReference type="Proteomes" id="UP001497382">
    <property type="component" value="Unassembled WGS sequence"/>
</dbReference>
<comment type="caution">
    <text evidence="3">The sequence shown here is derived from an EMBL/GenBank/DDBJ whole genome shotgun (WGS) entry which is preliminary data.</text>
</comment>
<name>A0AAV1ZKC2_9ARAC</name>
<dbReference type="EMBL" id="CAXIEN010000058">
    <property type="protein sequence ID" value="CAL1271975.1"/>
    <property type="molecule type" value="Genomic_DNA"/>
</dbReference>
<evidence type="ECO:0000313" key="4">
    <source>
        <dbReference type="Proteomes" id="UP001497382"/>
    </source>
</evidence>
<dbReference type="InterPro" id="IPR036734">
    <property type="entry name" value="Neur_chan_lig-bd_sf"/>
</dbReference>
<keyword evidence="1" id="KW-1133">Transmembrane helix</keyword>
<sequence>MLLFELVHIYIASASISIYFYIYLIILPLSKSQPYYENKECLDMLPEGYRKYEAPVNKDASGKVTIKFYITNLDDINEGNMDFRLHGHFQTTWQDTRLRFNSSTLRNSECANYIWIPHIIFMAVEHKDPPDIRENFLDIKGNVV</sequence>
<keyword evidence="1" id="KW-0812">Transmembrane</keyword>
<dbReference type="Gene3D" id="2.70.170.10">
    <property type="entry name" value="Neurotransmitter-gated ion-channel ligand-binding domain"/>
    <property type="match status" value="1"/>
</dbReference>
<feature type="domain" description="Neurotransmitter-gated ion-channel ligand-binding" evidence="2">
    <location>
        <begin position="40"/>
        <end position="125"/>
    </location>
</feature>
<organism evidence="3 4">
    <name type="scientific">Larinioides sclopetarius</name>
    <dbReference type="NCBI Taxonomy" id="280406"/>
    <lineage>
        <taxon>Eukaryota</taxon>
        <taxon>Metazoa</taxon>
        <taxon>Ecdysozoa</taxon>
        <taxon>Arthropoda</taxon>
        <taxon>Chelicerata</taxon>
        <taxon>Arachnida</taxon>
        <taxon>Araneae</taxon>
        <taxon>Araneomorphae</taxon>
        <taxon>Entelegynae</taxon>
        <taxon>Araneoidea</taxon>
        <taxon>Araneidae</taxon>
        <taxon>Larinioides</taxon>
    </lineage>
</organism>